<sequence>MNRVMNRVRSCGVREDDQLNSLAQHESHRNLMRSTGIADTGKTLYINIQYYVIYRNAAENLSLSLIQAQHQKLNMVFNNLNTTGLDLVPETGRYAFKSVIGNSKIVYLPSNPLVLTESNIIRLSYSGAPFDGLTKTLAYVKSQGFSPIPGVLNAFLAPLQDILGESEVPGNSCSVEVLSVGGDYQRGTLPNYDLGMSLCHEAGHCMSLTHTWNETQAVQIMPDIPIQKHPNYIFEFYSDGARNCNRMKDCARYAENQPAYTGPVESSGPSASWMCSGAPCAGCTDTSLLFEMGCGVMDYATDPNMVMFSAAQCLAMRACLLTESNGIALKASDGGVLTSSSPADSWSSSTPNSSQNSPTSVWSKVKWYVIIGASVMGVLLLTLIIVMVVVLHRRKIYKKSDRK</sequence>
<keyword evidence="1" id="KW-0812">Transmembrane</keyword>
<dbReference type="EMBL" id="MN739449">
    <property type="protein sequence ID" value="QHT05093.1"/>
    <property type="molecule type" value="Genomic_DNA"/>
</dbReference>
<proteinExistence type="predicted"/>
<evidence type="ECO:0000313" key="2">
    <source>
        <dbReference type="EMBL" id="QHT05093.1"/>
    </source>
</evidence>
<keyword evidence="1" id="KW-0472">Membrane</keyword>
<feature type="transmembrane region" description="Helical" evidence="1">
    <location>
        <begin position="367"/>
        <end position="391"/>
    </location>
</feature>
<evidence type="ECO:0008006" key="3">
    <source>
        <dbReference type="Google" id="ProtNLM"/>
    </source>
</evidence>
<organism evidence="2">
    <name type="scientific">viral metagenome</name>
    <dbReference type="NCBI Taxonomy" id="1070528"/>
    <lineage>
        <taxon>unclassified sequences</taxon>
        <taxon>metagenomes</taxon>
        <taxon>organismal metagenomes</taxon>
    </lineage>
</organism>
<keyword evidence="1" id="KW-1133">Transmembrane helix</keyword>
<reference evidence="2" key="1">
    <citation type="journal article" date="2020" name="Nature">
        <title>Giant virus diversity and host interactions through global metagenomics.</title>
        <authorList>
            <person name="Schulz F."/>
            <person name="Roux S."/>
            <person name="Paez-Espino D."/>
            <person name="Jungbluth S."/>
            <person name="Walsh D.A."/>
            <person name="Denef V.J."/>
            <person name="McMahon K.D."/>
            <person name="Konstantinidis K.T."/>
            <person name="Eloe-Fadrosh E.A."/>
            <person name="Kyrpides N.C."/>
            <person name="Woyke T."/>
        </authorList>
    </citation>
    <scope>NUCLEOTIDE SEQUENCE</scope>
    <source>
        <strain evidence="2">GVMAG-M-3300021354-14</strain>
    </source>
</reference>
<name>A0A6C0CLC2_9ZZZZ</name>
<dbReference type="Gene3D" id="3.40.390.10">
    <property type="entry name" value="Collagenase (Catalytic Domain)"/>
    <property type="match status" value="1"/>
</dbReference>
<evidence type="ECO:0000256" key="1">
    <source>
        <dbReference type="SAM" id="Phobius"/>
    </source>
</evidence>
<dbReference type="GO" id="GO:0008237">
    <property type="term" value="F:metallopeptidase activity"/>
    <property type="evidence" value="ECO:0007669"/>
    <property type="project" value="InterPro"/>
</dbReference>
<dbReference type="AlphaFoldDB" id="A0A6C0CLC2"/>
<protein>
    <recommendedName>
        <fullName evidence="3">Peptidase M43 pregnancy-associated plasma-A domain-containing protein</fullName>
    </recommendedName>
</protein>
<accession>A0A6C0CLC2</accession>
<dbReference type="InterPro" id="IPR024079">
    <property type="entry name" value="MetalloPept_cat_dom_sf"/>
</dbReference>